<keyword evidence="1" id="KW-0805">Transcription regulation</keyword>
<dbReference type="InterPro" id="IPR009057">
    <property type="entry name" value="Homeodomain-like_sf"/>
</dbReference>
<keyword evidence="2" id="KW-0238">DNA-binding</keyword>
<gene>
    <name evidence="6" type="ORF">PHY01_29210</name>
</gene>
<organism evidence="6 7">
    <name type="scientific">Pseudonocardia hydrocarbonoxydans</name>
    <dbReference type="NCBI Taxonomy" id="76726"/>
    <lineage>
        <taxon>Bacteria</taxon>
        <taxon>Bacillati</taxon>
        <taxon>Actinomycetota</taxon>
        <taxon>Actinomycetes</taxon>
        <taxon>Pseudonocardiales</taxon>
        <taxon>Pseudonocardiaceae</taxon>
        <taxon>Pseudonocardia</taxon>
    </lineage>
</organism>
<evidence type="ECO:0000259" key="4">
    <source>
        <dbReference type="PROSITE" id="PS51071"/>
    </source>
</evidence>
<proteinExistence type="predicted"/>
<dbReference type="InterPro" id="IPR001347">
    <property type="entry name" value="SIS_dom"/>
</dbReference>
<dbReference type="PANTHER" id="PTHR30514:SF1">
    <property type="entry name" value="HTH-TYPE TRANSCRIPTIONAL REGULATOR HEXR-RELATED"/>
    <property type="match status" value="1"/>
</dbReference>
<dbReference type="AlphaFoldDB" id="A0A4Y3WQ47"/>
<dbReference type="SUPFAM" id="SSF53697">
    <property type="entry name" value="SIS domain"/>
    <property type="match status" value="1"/>
</dbReference>
<reference evidence="6 7" key="1">
    <citation type="submission" date="2019-06" db="EMBL/GenBank/DDBJ databases">
        <title>Whole genome shotgun sequence of Pseudonocardia hydrocarbonoxydans NBRC 14498.</title>
        <authorList>
            <person name="Hosoyama A."/>
            <person name="Uohara A."/>
            <person name="Ohji S."/>
            <person name="Ichikawa N."/>
        </authorList>
    </citation>
    <scope>NUCLEOTIDE SEQUENCE [LARGE SCALE GENOMIC DNA]</scope>
    <source>
        <strain evidence="6 7">NBRC 14498</strain>
    </source>
</reference>
<dbReference type="EMBL" id="BJNG01000020">
    <property type="protein sequence ID" value="GEC20638.1"/>
    <property type="molecule type" value="Genomic_DNA"/>
</dbReference>
<dbReference type="InterPro" id="IPR000281">
    <property type="entry name" value="HTH_RpiR"/>
</dbReference>
<dbReference type="PANTHER" id="PTHR30514">
    <property type="entry name" value="GLUCOKINASE"/>
    <property type="match status" value="1"/>
</dbReference>
<dbReference type="InterPro" id="IPR035472">
    <property type="entry name" value="RpiR-like_SIS"/>
</dbReference>
<name>A0A4Y3WQ47_9PSEU</name>
<dbReference type="SUPFAM" id="SSF46689">
    <property type="entry name" value="Homeodomain-like"/>
    <property type="match status" value="1"/>
</dbReference>
<dbReference type="PROSITE" id="PS51071">
    <property type="entry name" value="HTH_RPIR"/>
    <property type="match status" value="1"/>
</dbReference>
<dbReference type="RefSeq" id="WP_170183814.1">
    <property type="nucleotide sequence ID" value="NZ_BAAARZ010000003.1"/>
</dbReference>
<keyword evidence="3" id="KW-0804">Transcription</keyword>
<feature type="domain" description="SIS" evidence="5">
    <location>
        <begin position="121"/>
        <end position="262"/>
    </location>
</feature>
<accession>A0A4Y3WQ47</accession>
<dbReference type="Gene3D" id="1.10.10.10">
    <property type="entry name" value="Winged helix-like DNA-binding domain superfamily/Winged helix DNA-binding domain"/>
    <property type="match status" value="1"/>
</dbReference>
<dbReference type="Gene3D" id="3.40.50.10490">
    <property type="entry name" value="Glucose-6-phosphate isomerase like protein, domain 1"/>
    <property type="match status" value="1"/>
</dbReference>
<evidence type="ECO:0000259" key="5">
    <source>
        <dbReference type="PROSITE" id="PS51464"/>
    </source>
</evidence>
<evidence type="ECO:0000313" key="7">
    <source>
        <dbReference type="Proteomes" id="UP000320338"/>
    </source>
</evidence>
<dbReference type="Pfam" id="PF01418">
    <property type="entry name" value="HTH_6"/>
    <property type="match status" value="1"/>
</dbReference>
<dbReference type="GO" id="GO:0003700">
    <property type="term" value="F:DNA-binding transcription factor activity"/>
    <property type="evidence" value="ECO:0007669"/>
    <property type="project" value="InterPro"/>
</dbReference>
<evidence type="ECO:0000256" key="3">
    <source>
        <dbReference type="ARBA" id="ARBA00023163"/>
    </source>
</evidence>
<dbReference type="CDD" id="cd05013">
    <property type="entry name" value="SIS_RpiR"/>
    <property type="match status" value="1"/>
</dbReference>
<dbReference type="PROSITE" id="PS51464">
    <property type="entry name" value="SIS"/>
    <property type="match status" value="1"/>
</dbReference>
<dbReference type="Pfam" id="PF01380">
    <property type="entry name" value="SIS"/>
    <property type="match status" value="1"/>
</dbReference>
<protein>
    <submittedName>
        <fullName evidence="6">Transcriptional regulator</fullName>
    </submittedName>
</protein>
<dbReference type="InterPro" id="IPR046348">
    <property type="entry name" value="SIS_dom_sf"/>
</dbReference>
<dbReference type="Proteomes" id="UP000320338">
    <property type="component" value="Unassembled WGS sequence"/>
</dbReference>
<dbReference type="GO" id="GO:0097367">
    <property type="term" value="F:carbohydrate derivative binding"/>
    <property type="evidence" value="ECO:0007669"/>
    <property type="project" value="InterPro"/>
</dbReference>
<dbReference type="GO" id="GO:1901135">
    <property type="term" value="P:carbohydrate derivative metabolic process"/>
    <property type="evidence" value="ECO:0007669"/>
    <property type="project" value="InterPro"/>
</dbReference>
<evidence type="ECO:0000313" key="6">
    <source>
        <dbReference type="EMBL" id="GEC20638.1"/>
    </source>
</evidence>
<dbReference type="GO" id="GO:0003677">
    <property type="term" value="F:DNA binding"/>
    <property type="evidence" value="ECO:0007669"/>
    <property type="project" value="UniProtKB-KW"/>
</dbReference>
<dbReference type="InterPro" id="IPR036388">
    <property type="entry name" value="WH-like_DNA-bd_sf"/>
</dbReference>
<sequence length="287" mass="29747">MKAPEPGGVVARIQSLLPTLQPSERRVAEAFLARPDWAIEASSQEVGTAAGVSRATVVRTCQRLGFAGYPQLRVLLARDLGIDRSTAVAATESGLREFYRTVADSLDVMTALLDDESVDRAVRILAGARRVLVAGNGLSAPVAAEAAMRLTAIGQPADAPPDYMTQQIQARLLTAEDACLIVSGSGATDTSVRVAEAAAAAGAPVVVLTSFGGTPLAEHATVTLVTGMRQTSFSDEISRSVRVPQTLLVNALVQTIAARYPDVAAAARARLLDVIGGALVEGPPPGN</sequence>
<feature type="domain" description="HTH rpiR-type" evidence="4">
    <location>
        <begin position="7"/>
        <end position="83"/>
    </location>
</feature>
<evidence type="ECO:0000256" key="1">
    <source>
        <dbReference type="ARBA" id="ARBA00023015"/>
    </source>
</evidence>
<evidence type="ECO:0000256" key="2">
    <source>
        <dbReference type="ARBA" id="ARBA00023125"/>
    </source>
</evidence>
<dbReference type="InterPro" id="IPR047640">
    <property type="entry name" value="RpiR-like"/>
</dbReference>
<keyword evidence="7" id="KW-1185">Reference proteome</keyword>
<comment type="caution">
    <text evidence="6">The sequence shown here is derived from an EMBL/GenBank/DDBJ whole genome shotgun (WGS) entry which is preliminary data.</text>
</comment>